<comment type="similarity">
    <text evidence="2">Belongs to the pterin-4-alpha-carbinolamine dehydratase family.</text>
</comment>
<dbReference type="Pfam" id="PF01329">
    <property type="entry name" value="Pterin_4a"/>
    <property type="match status" value="1"/>
</dbReference>
<dbReference type="OrthoDB" id="277398at2759"/>
<dbReference type="InterPro" id="IPR036428">
    <property type="entry name" value="PCD_sf"/>
</dbReference>
<proteinExistence type="inferred from homology"/>
<dbReference type="Gene3D" id="3.30.1360.20">
    <property type="entry name" value="Transcriptional coactivator/pterin dehydratase"/>
    <property type="match status" value="1"/>
</dbReference>
<organism evidence="5 6">
    <name type="scientific">Cucumis sativus</name>
    <name type="common">Cucumber</name>
    <dbReference type="NCBI Taxonomy" id="3659"/>
    <lineage>
        <taxon>Eukaryota</taxon>
        <taxon>Viridiplantae</taxon>
        <taxon>Streptophyta</taxon>
        <taxon>Embryophyta</taxon>
        <taxon>Tracheophyta</taxon>
        <taxon>Spermatophyta</taxon>
        <taxon>Magnoliopsida</taxon>
        <taxon>eudicotyledons</taxon>
        <taxon>Gunneridae</taxon>
        <taxon>Pentapetalae</taxon>
        <taxon>rosids</taxon>
        <taxon>fabids</taxon>
        <taxon>Cucurbitales</taxon>
        <taxon>Cucurbitaceae</taxon>
        <taxon>Benincaseae</taxon>
        <taxon>Cucumis</taxon>
    </lineage>
</organism>
<reference evidence="5 6" key="4">
    <citation type="journal article" date="2011" name="BMC Genomics">
        <title>RNA-Seq improves annotation of protein-coding genes in the cucumber genome.</title>
        <authorList>
            <person name="Li Z."/>
            <person name="Zhang Z."/>
            <person name="Yan P."/>
            <person name="Huang S."/>
            <person name="Fei Z."/>
            <person name="Lin K."/>
        </authorList>
    </citation>
    <scope>NUCLEOTIDE SEQUENCE [LARGE SCALE GENOMIC DNA]</scope>
    <source>
        <strain evidence="6">cv. 9930</strain>
    </source>
</reference>
<dbReference type="AlphaFoldDB" id="A0A0A0KL10"/>
<dbReference type="PANTHER" id="PTHR12599:SF8">
    <property type="entry name" value="PTERIN-4-ALPHA-CARBINOLAMINE DEHYDRATASE, CHLOROPLASTIC-RELATED"/>
    <property type="match status" value="1"/>
</dbReference>
<dbReference type="PANTHER" id="PTHR12599">
    <property type="entry name" value="PTERIN-4-ALPHA-CARBINOLAMINE DEHYDRATASE"/>
    <property type="match status" value="1"/>
</dbReference>
<evidence type="ECO:0000313" key="5">
    <source>
        <dbReference type="EMBL" id="KGN50323.1"/>
    </source>
</evidence>
<name>A0A0A0KL10_CUCSA</name>
<reference evidence="5 6" key="2">
    <citation type="journal article" date="2009" name="PLoS ONE">
        <title>An integrated genetic and cytogenetic map of the cucumber genome.</title>
        <authorList>
            <person name="Ren Y."/>
            <person name="Zhang Z."/>
            <person name="Liu J."/>
            <person name="Staub J.E."/>
            <person name="Han Y."/>
            <person name="Cheng Z."/>
            <person name="Li X."/>
            <person name="Lu J."/>
            <person name="Miao H."/>
            <person name="Kang H."/>
            <person name="Xie B."/>
            <person name="Gu X."/>
            <person name="Wang X."/>
            <person name="Du Y."/>
            <person name="Jin W."/>
            <person name="Huang S."/>
        </authorList>
    </citation>
    <scope>NUCLEOTIDE SEQUENCE [LARGE SCALE GENOMIC DNA]</scope>
    <source>
        <strain evidence="6">cv. 9930</strain>
    </source>
</reference>
<protein>
    <recommendedName>
        <fullName evidence="3">4a-hydroxytetrahydrobiopterin dehydratase</fullName>
        <ecNumber evidence="3">4.2.1.96</ecNumber>
    </recommendedName>
</protein>
<dbReference type="SUPFAM" id="SSF55248">
    <property type="entry name" value="PCD-like"/>
    <property type="match status" value="1"/>
</dbReference>
<dbReference type="Gramene" id="KGN50323">
    <property type="protein sequence ID" value="KGN50323"/>
    <property type="gene ID" value="Csa_5G167150"/>
</dbReference>
<dbReference type="Proteomes" id="UP000029981">
    <property type="component" value="Chromosome 5"/>
</dbReference>
<dbReference type="GO" id="GO:0008124">
    <property type="term" value="F:4-alpha-hydroxytetrahydrobiopterin dehydratase activity"/>
    <property type="evidence" value="ECO:0000318"/>
    <property type="project" value="GO_Central"/>
</dbReference>
<evidence type="ECO:0000256" key="1">
    <source>
        <dbReference type="ARBA" id="ARBA00001554"/>
    </source>
</evidence>
<dbReference type="GO" id="GO:0009536">
    <property type="term" value="C:plastid"/>
    <property type="evidence" value="ECO:0000318"/>
    <property type="project" value="GO_Central"/>
</dbReference>
<accession>A0A0A0KL10</accession>
<dbReference type="InterPro" id="IPR001533">
    <property type="entry name" value="Pterin_deHydtase"/>
</dbReference>
<keyword evidence="4" id="KW-0456">Lyase</keyword>
<dbReference type="GO" id="GO:0006729">
    <property type="term" value="P:tetrahydrobiopterin biosynthetic process"/>
    <property type="evidence" value="ECO:0007669"/>
    <property type="project" value="InterPro"/>
</dbReference>
<reference evidence="5 6" key="3">
    <citation type="journal article" date="2010" name="BMC Genomics">
        <title>Transcriptome sequencing and comparative analysis of cucumber flowers with different sex types.</title>
        <authorList>
            <person name="Guo S."/>
            <person name="Zheng Y."/>
            <person name="Joung J.G."/>
            <person name="Liu S."/>
            <person name="Zhang Z."/>
            <person name="Crasta O.R."/>
            <person name="Sobral B.W."/>
            <person name="Xu Y."/>
            <person name="Huang S."/>
            <person name="Fei Z."/>
        </authorList>
    </citation>
    <scope>NUCLEOTIDE SEQUENCE [LARGE SCALE GENOMIC DNA]</scope>
    <source>
        <strain evidence="6">cv. 9930</strain>
    </source>
</reference>
<comment type="catalytic activity">
    <reaction evidence="1">
        <text>(4aS,6R)-4a-hydroxy-L-erythro-5,6,7,8-tetrahydrobiopterin = (6R)-L-erythro-6,7-dihydrobiopterin + H2O</text>
        <dbReference type="Rhea" id="RHEA:11920"/>
        <dbReference type="ChEBI" id="CHEBI:15377"/>
        <dbReference type="ChEBI" id="CHEBI:15642"/>
        <dbReference type="ChEBI" id="CHEBI:43120"/>
        <dbReference type="EC" id="4.2.1.96"/>
    </reaction>
</comment>
<evidence type="ECO:0000256" key="4">
    <source>
        <dbReference type="ARBA" id="ARBA00023239"/>
    </source>
</evidence>
<dbReference type="STRING" id="3659.A0A0A0KL10"/>
<dbReference type="OMA" id="NGNTEHK"/>
<dbReference type="EMBL" id="CM002926">
    <property type="protein sequence ID" value="KGN50323.1"/>
    <property type="molecule type" value="Genomic_DNA"/>
</dbReference>
<dbReference type="EC" id="4.2.1.96" evidence="3"/>
<evidence type="ECO:0000256" key="2">
    <source>
        <dbReference type="ARBA" id="ARBA00006472"/>
    </source>
</evidence>
<dbReference type="eggNOG" id="ENOG502QSK7">
    <property type="taxonomic scope" value="Eukaryota"/>
</dbReference>
<gene>
    <name evidence="5" type="ORF">Csa_5G167150</name>
</gene>
<sequence length="212" mass="23666">MATTSSTHLHLHLPLLPLPQPHHRTFLPLPTTLLRRNLRSLTVSVGTDILGDFGARDPFPEEIASNFGEKVIGFSDTEHKILIPNARALALSEQECVPVSSLQAPMAEDEAKKLLRKVVGWKLVDGGRGELKLQCLWKLRDFKCSVELINRICKVVENVGHFPDLHLEQPNQVRAELWTSSIGGLSMNDYIVAAKIDEIKTSDLAPRKRAWA</sequence>
<evidence type="ECO:0000256" key="3">
    <source>
        <dbReference type="ARBA" id="ARBA00013252"/>
    </source>
</evidence>
<reference evidence="5 6" key="1">
    <citation type="journal article" date="2009" name="Nat. Genet.">
        <title>The genome of the cucumber, Cucumis sativus L.</title>
        <authorList>
            <person name="Huang S."/>
            <person name="Li R."/>
            <person name="Zhang Z."/>
            <person name="Li L."/>
            <person name="Gu X."/>
            <person name="Fan W."/>
            <person name="Lucas W.J."/>
            <person name="Wang X."/>
            <person name="Xie B."/>
            <person name="Ni P."/>
            <person name="Ren Y."/>
            <person name="Zhu H."/>
            <person name="Li J."/>
            <person name="Lin K."/>
            <person name="Jin W."/>
            <person name="Fei Z."/>
            <person name="Li G."/>
            <person name="Staub J."/>
            <person name="Kilian A."/>
            <person name="van der Vossen E.A."/>
            <person name="Wu Y."/>
            <person name="Guo J."/>
            <person name="He J."/>
            <person name="Jia Z."/>
            <person name="Ren Y."/>
            <person name="Tian G."/>
            <person name="Lu Y."/>
            <person name="Ruan J."/>
            <person name="Qian W."/>
            <person name="Wang M."/>
            <person name="Huang Q."/>
            <person name="Li B."/>
            <person name="Xuan Z."/>
            <person name="Cao J."/>
            <person name="Asan"/>
            <person name="Wu Z."/>
            <person name="Zhang J."/>
            <person name="Cai Q."/>
            <person name="Bai Y."/>
            <person name="Zhao B."/>
            <person name="Han Y."/>
            <person name="Li Y."/>
            <person name="Li X."/>
            <person name="Wang S."/>
            <person name="Shi Q."/>
            <person name="Liu S."/>
            <person name="Cho W.K."/>
            <person name="Kim J.Y."/>
            <person name="Xu Y."/>
            <person name="Heller-Uszynska K."/>
            <person name="Miao H."/>
            <person name="Cheng Z."/>
            <person name="Zhang S."/>
            <person name="Wu J."/>
            <person name="Yang Y."/>
            <person name="Kang H."/>
            <person name="Li M."/>
            <person name="Liang H."/>
            <person name="Ren X."/>
            <person name="Shi Z."/>
            <person name="Wen M."/>
            <person name="Jian M."/>
            <person name="Yang H."/>
            <person name="Zhang G."/>
            <person name="Yang Z."/>
            <person name="Chen R."/>
            <person name="Liu S."/>
            <person name="Li J."/>
            <person name="Ma L."/>
            <person name="Liu H."/>
            <person name="Zhou Y."/>
            <person name="Zhao J."/>
            <person name="Fang X."/>
            <person name="Li G."/>
            <person name="Fang L."/>
            <person name="Li Y."/>
            <person name="Liu D."/>
            <person name="Zheng H."/>
            <person name="Zhang Y."/>
            <person name="Qin N."/>
            <person name="Li Z."/>
            <person name="Yang G."/>
            <person name="Yang S."/>
            <person name="Bolund L."/>
            <person name="Kristiansen K."/>
            <person name="Zheng H."/>
            <person name="Li S."/>
            <person name="Zhang X."/>
            <person name="Yang H."/>
            <person name="Wang J."/>
            <person name="Sun R."/>
            <person name="Zhang B."/>
            <person name="Jiang S."/>
            <person name="Wang J."/>
            <person name="Du Y."/>
            <person name="Li S."/>
        </authorList>
    </citation>
    <scope>NUCLEOTIDE SEQUENCE [LARGE SCALE GENOMIC DNA]</scope>
    <source>
        <strain evidence="6">cv. 9930</strain>
    </source>
</reference>
<dbReference type="KEGG" id="csv:101220833"/>
<evidence type="ECO:0000313" key="6">
    <source>
        <dbReference type="Proteomes" id="UP000029981"/>
    </source>
</evidence>
<keyword evidence="6" id="KW-1185">Reference proteome</keyword>